<dbReference type="GeneID" id="87833564"/>
<dbReference type="PANTHER" id="PTHR37957">
    <property type="entry name" value="BLR7070 PROTEIN"/>
    <property type="match status" value="1"/>
</dbReference>
<keyword evidence="3" id="KW-1185">Reference proteome</keyword>
<sequence length="527" mass="56855">MVSVKQLLVAGFASSAAATSIKRSSPVASVSCNGKTYTYEGLAGFGSLKSDARDQYGDTISIGSSMRIKDWKKAGNRYKGTLYGLPDRGWNTNGTQATIPRIHIFEISFTPSPDATVAAPSGPNVEFEYKRTILLSGPDGKPMTGLDPDFTGGLTYDGFPTMPAATYPGDGFGGPGAGDKRISLDAEGLVIEDDGSFWISDEYGPFVYKFNKDGKLVAAIQPPDALLPIRNGEISFNSNTPPIYNQSIVPDPEDPHHGRQNNQGFEGLTISADGKTLWVMLQSAARQDGGASSSKRRNTRLLKYVLNKQEVTYETEYVVPLPTYINGEGKTRVAAQSEIHYISDTQLLVLARDSSAGRGQDDPLSRYRSVDVVDISAATNIKGPKFDDIQNGNVTAGGIESPSDKLVEGITPAEYCPFIDYNINSELNKFKTEEGDVVHNGAPVDIGLLNEKWEALALVPVNPGKKCSGADEYYLITLSDNDFITNNGYFNFGKVQYVDDSASVPFLNSQALVFKVTLPKGSKPLVG</sequence>
<accession>A0AAN6U7V2</accession>
<name>A0AAN6U7V2_9PEZI</name>
<organism evidence="2 3">
    <name type="scientific">Parathielavia appendiculata</name>
    <dbReference type="NCBI Taxonomy" id="2587402"/>
    <lineage>
        <taxon>Eukaryota</taxon>
        <taxon>Fungi</taxon>
        <taxon>Dikarya</taxon>
        <taxon>Ascomycota</taxon>
        <taxon>Pezizomycotina</taxon>
        <taxon>Sordariomycetes</taxon>
        <taxon>Sordariomycetidae</taxon>
        <taxon>Sordariales</taxon>
        <taxon>Chaetomiaceae</taxon>
        <taxon>Parathielavia</taxon>
    </lineage>
</organism>
<evidence type="ECO:0000259" key="1">
    <source>
        <dbReference type="Pfam" id="PF13449"/>
    </source>
</evidence>
<dbReference type="AlphaFoldDB" id="A0AAN6U7V2"/>
<reference evidence="2" key="1">
    <citation type="journal article" date="2023" name="Mol. Phylogenet. Evol.">
        <title>Genome-scale phylogeny and comparative genomics of the fungal order Sordariales.</title>
        <authorList>
            <person name="Hensen N."/>
            <person name="Bonometti L."/>
            <person name="Westerberg I."/>
            <person name="Brannstrom I.O."/>
            <person name="Guillou S."/>
            <person name="Cros-Aarteil S."/>
            <person name="Calhoun S."/>
            <person name="Haridas S."/>
            <person name="Kuo A."/>
            <person name="Mondo S."/>
            <person name="Pangilinan J."/>
            <person name="Riley R."/>
            <person name="LaButti K."/>
            <person name="Andreopoulos B."/>
            <person name="Lipzen A."/>
            <person name="Chen C."/>
            <person name="Yan M."/>
            <person name="Daum C."/>
            <person name="Ng V."/>
            <person name="Clum A."/>
            <person name="Steindorff A."/>
            <person name="Ohm R.A."/>
            <person name="Martin F."/>
            <person name="Silar P."/>
            <person name="Natvig D.O."/>
            <person name="Lalanne C."/>
            <person name="Gautier V."/>
            <person name="Ament-Velasquez S.L."/>
            <person name="Kruys A."/>
            <person name="Hutchinson M.I."/>
            <person name="Powell A.J."/>
            <person name="Barry K."/>
            <person name="Miller A.N."/>
            <person name="Grigoriev I.V."/>
            <person name="Debuchy R."/>
            <person name="Gladieux P."/>
            <person name="Hiltunen Thoren M."/>
            <person name="Johannesson H."/>
        </authorList>
    </citation>
    <scope>NUCLEOTIDE SEQUENCE</scope>
    <source>
        <strain evidence="2">CBS 731.68</strain>
    </source>
</reference>
<feature type="domain" description="Phytase-like" evidence="1">
    <location>
        <begin position="80"/>
        <end position="384"/>
    </location>
</feature>
<dbReference type="InterPro" id="IPR027372">
    <property type="entry name" value="Phytase-like_dom"/>
</dbReference>
<dbReference type="SUPFAM" id="SSF63829">
    <property type="entry name" value="Calcium-dependent phosphotriesterase"/>
    <property type="match status" value="1"/>
</dbReference>
<dbReference type="Proteomes" id="UP001302602">
    <property type="component" value="Unassembled WGS sequence"/>
</dbReference>
<dbReference type="RefSeq" id="XP_062651839.1">
    <property type="nucleotide sequence ID" value="XM_062796796.1"/>
</dbReference>
<dbReference type="PANTHER" id="PTHR37957:SF1">
    <property type="entry name" value="PHYTASE-LIKE DOMAIN-CONTAINING PROTEIN"/>
    <property type="match status" value="1"/>
</dbReference>
<proteinExistence type="predicted"/>
<evidence type="ECO:0000313" key="3">
    <source>
        <dbReference type="Proteomes" id="UP001302602"/>
    </source>
</evidence>
<comment type="caution">
    <text evidence="2">The sequence shown here is derived from an EMBL/GenBank/DDBJ whole genome shotgun (WGS) entry which is preliminary data.</text>
</comment>
<dbReference type="Pfam" id="PF13449">
    <property type="entry name" value="Phytase-like"/>
    <property type="match status" value="1"/>
</dbReference>
<reference evidence="2" key="2">
    <citation type="submission" date="2023-05" db="EMBL/GenBank/DDBJ databases">
        <authorList>
            <consortium name="Lawrence Berkeley National Laboratory"/>
            <person name="Steindorff A."/>
            <person name="Hensen N."/>
            <person name="Bonometti L."/>
            <person name="Westerberg I."/>
            <person name="Brannstrom I.O."/>
            <person name="Guillou S."/>
            <person name="Cros-Aarteil S."/>
            <person name="Calhoun S."/>
            <person name="Haridas S."/>
            <person name="Kuo A."/>
            <person name="Mondo S."/>
            <person name="Pangilinan J."/>
            <person name="Riley R."/>
            <person name="Labutti K."/>
            <person name="Andreopoulos B."/>
            <person name="Lipzen A."/>
            <person name="Chen C."/>
            <person name="Yanf M."/>
            <person name="Daum C."/>
            <person name="Ng V."/>
            <person name="Clum A."/>
            <person name="Ohm R."/>
            <person name="Martin F."/>
            <person name="Silar P."/>
            <person name="Natvig D."/>
            <person name="Lalanne C."/>
            <person name="Gautier V."/>
            <person name="Ament-Velasquez S.L."/>
            <person name="Kruys A."/>
            <person name="Hutchinson M.I."/>
            <person name="Powell A.J."/>
            <person name="Barry K."/>
            <person name="Miller A.N."/>
            <person name="Grigoriev I.V."/>
            <person name="Debuchy R."/>
            <person name="Gladieux P."/>
            <person name="Thoren M.H."/>
            <person name="Johannesson H."/>
        </authorList>
    </citation>
    <scope>NUCLEOTIDE SEQUENCE</scope>
    <source>
        <strain evidence="2">CBS 731.68</strain>
    </source>
</reference>
<dbReference type="EMBL" id="MU853223">
    <property type="protein sequence ID" value="KAK4128068.1"/>
    <property type="molecule type" value="Genomic_DNA"/>
</dbReference>
<protein>
    <recommendedName>
        <fullName evidence="1">Phytase-like domain-containing protein</fullName>
    </recommendedName>
</protein>
<evidence type="ECO:0000313" key="2">
    <source>
        <dbReference type="EMBL" id="KAK4128068.1"/>
    </source>
</evidence>
<gene>
    <name evidence="2" type="ORF">N657DRAFT_685678</name>
</gene>